<proteinExistence type="inferred from homology"/>
<evidence type="ECO:0000256" key="8">
    <source>
        <dbReference type="ARBA" id="ARBA00029771"/>
    </source>
</evidence>
<dbReference type="InterPro" id="IPR008264">
    <property type="entry name" value="Beta_glucanase"/>
</dbReference>
<dbReference type="InterPro" id="IPR000757">
    <property type="entry name" value="Beta-glucanase-like"/>
</dbReference>
<dbReference type="PROSITE" id="PS51257">
    <property type="entry name" value="PROKAR_LIPOPROTEIN"/>
    <property type="match status" value="1"/>
</dbReference>
<dbReference type="AlphaFoldDB" id="A0A1H9ZCM4"/>
<gene>
    <name evidence="13" type="ORF">SAMN04487772_103130</name>
</gene>
<evidence type="ECO:0000256" key="7">
    <source>
        <dbReference type="ARBA" id="ARBA00029722"/>
    </source>
</evidence>
<feature type="active site" description="Proton donor" evidence="10">
    <location>
        <position position="140"/>
    </location>
</feature>
<dbReference type="RefSeq" id="WP_278280374.1">
    <property type="nucleotide sequence ID" value="NZ_FOHN01000003.1"/>
</dbReference>
<keyword evidence="5" id="KW-0378">Hydrolase</keyword>
<organism evidence="13 14">
    <name type="scientific">[Clostridium] polysaccharolyticum</name>
    <dbReference type="NCBI Taxonomy" id="29364"/>
    <lineage>
        <taxon>Bacteria</taxon>
        <taxon>Bacillati</taxon>
        <taxon>Bacillota</taxon>
        <taxon>Clostridia</taxon>
        <taxon>Lachnospirales</taxon>
        <taxon>Lachnospiraceae</taxon>
    </lineage>
</organism>
<dbReference type="InterPro" id="IPR013320">
    <property type="entry name" value="ConA-like_dom_sf"/>
</dbReference>
<keyword evidence="14" id="KW-1185">Reference proteome</keyword>
<dbReference type="CDD" id="cd02175">
    <property type="entry name" value="GH16_lichenase"/>
    <property type="match status" value="1"/>
</dbReference>
<comment type="catalytic activity">
    <reaction evidence="1">
        <text>Hydrolysis of (1-&gt;4)-beta-D-glucosidic linkages in beta-D-glucans containing (1-&gt;3)- and (1-&gt;4)-bonds.</text>
        <dbReference type="EC" id="3.2.1.73"/>
    </reaction>
</comment>
<evidence type="ECO:0000256" key="3">
    <source>
        <dbReference type="ARBA" id="ARBA00012690"/>
    </source>
</evidence>
<feature type="domain" description="GH16" evidence="12">
    <location>
        <begin position="45"/>
        <end position="247"/>
    </location>
</feature>
<feature type="signal peptide" evidence="11">
    <location>
        <begin position="1"/>
        <end position="21"/>
    </location>
</feature>
<evidence type="ECO:0000256" key="4">
    <source>
        <dbReference type="ARBA" id="ARBA00014569"/>
    </source>
</evidence>
<evidence type="ECO:0000256" key="6">
    <source>
        <dbReference type="ARBA" id="ARBA00023295"/>
    </source>
</evidence>
<evidence type="ECO:0000259" key="12">
    <source>
        <dbReference type="PROSITE" id="PS51762"/>
    </source>
</evidence>
<dbReference type="EC" id="3.2.1.73" evidence="3"/>
<comment type="similarity">
    <text evidence="2">Belongs to the glycosyl hydrolase 16 family.</text>
</comment>
<dbReference type="InterPro" id="IPR008263">
    <property type="entry name" value="GH16_AS"/>
</dbReference>
<dbReference type="InterPro" id="IPR044791">
    <property type="entry name" value="Beta-glucanase/XTH"/>
</dbReference>
<dbReference type="NCBIfam" id="NF047856">
    <property type="entry name" value="BGlucanaseBglS"/>
    <property type="match status" value="1"/>
</dbReference>
<dbReference type="GO" id="GO:0005975">
    <property type="term" value="P:carbohydrate metabolic process"/>
    <property type="evidence" value="ECO:0007669"/>
    <property type="project" value="InterPro"/>
</dbReference>
<evidence type="ECO:0000256" key="10">
    <source>
        <dbReference type="PIRSR" id="PIRSR608264-1"/>
    </source>
</evidence>
<feature type="chain" id="PRO_5011755407" description="Beta-glucanase" evidence="11">
    <location>
        <begin position="22"/>
        <end position="247"/>
    </location>
</feature>
<protein>
    <recommendedName>
        <fullName evidence="4">Beta-glucanase</fullName>
        <ecNumber evidence="3">3.2.1.73</ecNumber>
    </recommendedName>
    <alternativeName>
        <fullName evidence="9">1,3-1,4-beta-D-glucan 4-glucanohydrolase</fullName>
    </alternativeName>
    <alternativeName>
        <fullName evidence="8">Endo-beta-1,3-1,4 glucanase</fullName>
    </alternativeName>
    <alternativeName>
        <fullName evidence="7">Lichenase</fullName>
    </alternativeName>
</protein>
<evidence type="ECO:0000313" key="14">
    <source>
        <dbReference type="Proteomes" id="UP000199800"/>
    </source>
</evidence>
<evidence type="ECO:0000256" key="9">
    <source>
        <dbReference type="ARBA" id="ARBA00031665"/>
    </source>
</evidence>
<dbReference type="STRING" id="29364.SAMN04487772_103130"/>
<keyword evidence="6" id="KW-0326">Glycosidase</keyword>
<accession>A0A1H9ZCM4</accession>
<evidence type="ECO:0000256" key="5">
    <source>
        <dbReference type="ARBA" id="ARBA00022801"/>
    </source>
</evidence>
<dbReference type="Pfam" id="PF00722">
    <property type="entry name" value="Glyco_hydro_16"/>
    <property type="match status" value="1"/>
</dbReference>
<dbReference type="PRINTS" id="PR00737">
    <property type="entry name" value="GLHYDRLASE16"/>
</dbReference>
<dbReference type="PANTHER" id="PTHR31062">
    <property type="entry name" value="XYLOGLUCAN ENDOTRANSGLUCOSYLASE/HYDROLASE PROTEIN 8-RELATED"/>
    <property type="match status" value="1"/>
</dbReference>
<keyword evidence="11" id="KW-0732">Signal</keyword>
<evidence type="ECO:0000256" key="11">
    <source>
        <dbReference type="SAM" id="SignalP"/>
    </source>
</evidence>
<evidence type="ECO:0000256" key="2">
    <source>
        <dbReference type="ARBA" id="ARBA00006865"/>
    </source>
</evidence>
<sequence>MMKKIIATTLCFATIACGFQANTAKIDAADRFWGDYWGNGFDYHEDWKMEIADGWSNGDMFDCTWTRNNVQFNNGIMNLSILKDWNGNRYTGGEYRSRQAFGYGMYDVSMKPARNDGIVSSFFTYTGPSDGTRWDEIDIEFLGKNTRQVQFNYYTDGRGNHEYVYNLGFDASQGFHQYGFLWLPYSITWYVDTKPVYTAWSDIPSVPGKIMMNIWNGRGVDSWLNHYNGVAPLTAQYDWCSYTKVNY</sequence>
<reference evidence="13 14" key="1">
    <citation type="submission" date="2016-10" db="EMBL/GenBank/DDBJ databases">
        <authorList>
            <person name="de Groot N.N."/>
        </authorList>
    </citation>
    <scope>NUCLEOTIDE SEQUENCE [LARGE SCALE GENOMIC DNA]</scope>
    <source>
        <strain evidence="13 14">DSM 1801</strain>
    </source>
</reference>
<dbReference type="EMBL" id="FOHN01000003">
    <property type="protein sequence ID" value="SES79236.1"/>
    <property type="molecule type" value="Genomic_DNA"/>
</dbReference>
<dbReference type="Proteomes" id="UP000199800">
    <property type="component" value="Unassembled WGS sequence"/>
</dbReference>
<dbReference type="SUPFAM" id="SSF49899">
    <property type="entry name" value="Concanavalin A-like lectins/glucanases"/>
    <property type="match status" value="1"/>
</dbReference>
<feature type="active site" description="Nucleophile" evidence="10">
    <location>
        <position position="136"/>
    </location>
</feature>
<evidence type="ECO:0000256" key="1">
    <source>
        <dbReference type="ARBA" id="ARBA00000481"/>
    </source>
</evidence>
<name>A0A1H9ZCM4_9FIRM</name>
<dbReference type="GO" id="GO:0042972">
    <property type="term" value="F:licheninase activity"/>
    <property type="evidence" value="ECO:0007669"/>
    <property type="project" value="UniProtKB-EC"/>
</dbReference>
<dbReference type="PROSITE" id="PS51762">
    <property type="entry name" value="GH16_2"/>
    <property type="match status" value="1"/>
</dbReference>
<evidence type="ECO:0000313" key="13">
    <source>
        <dbReference type="EMBL" id="SES79236.1"/>
    </source>
</evidence>
<dbReference type="Gene3D" id="2.60.120.200">
    <property type="match status" value="1"/>
</dbReference>
<dbReference type="PROSITE" id="PS01034">
    <property type="entry name" value="GH16_1"/>
    <property type="match status" value="1"/>
</dbReference>